<keyword evidence="1" id="KW-1133">Transmembrane helix</keyword>
<gene>
    <name evidence="2" type="ORF">V22_33410</name>
</gene>
<dbReference type="AlphaFoldDB" id="A0A517TCH5"/>
<name>A0A517TCH5_9PLAN</name>
<keyword evidence="1" id="KW-0472">Membrane</keyword>
<feature type="transmembrane region" description="Helical" evidence="1">
    <location>
        <begin position="39"/>
        <end position="57"/>
    </location>
</feature>
<keyword evidence="1" id="KW-0812">Transmembrane</keyword>
<feature type="transmembrane region" description="Helical" evidence="1">
    <location>
        <begin position="12"/>
        <end position="33"/>
    </location>
</feature>
<dbReference type="Proteomes" id="UP000319976">
    <property type="component" value="Chromosome"/>
</dbReference>
<sequence length="64" mass="7164">MSKLFNPKNFIFFGWAVAGIVIVISLLDLILGIPFSRQTVMDIMLLLGSGILAYLAFDAFRDLR</sequence>
<organism evidence="2 3">
    <name type="scientific">Calycomorphotria hydatis</name>
    <dbReference type="NCBI Taxonomy" id="2528027"/>
    <lineage>
        <taxon>Bacteria</taxon>
        <taxon>Pseudomonadati</taxon>
        <taxon>Planctomycetota</taxon>
        <taxon>Planctomycetia</taxon>
        <taxon>Planctomycetales</taxon>
        <taxon>Planctomycetaceae</taxon>
        <taxon>Calycomorphotria</taxon>
    </lineage>
</organism>
<reference evidence="2 3" key="1">
    <citation type="submission" date="2019-02" db="EMBL/GenBank/DDBJ databases">
        <title>Deep-cultivation of Planctomycetes and their phenomic and genomic characterization uncovers novel biology.</title>
        <authorList>
            <person name="Wiegand S."/>
            <person name="Jogler M."/>
            <person name="Boedeker C."/>
            <person name="Pinto D."/>
            <person name="Vollmers J."/>
            <person name="Rivas-Marin E."/>
            <person name="Kohn T."/>
            <person name="Peeters S.H."/>
            <person name="Heuer A."/>
            <person name="Rast P."/>
            <person name="Oberbeckmann S."/>
            <person name="Bunk B."/>
            <person name="Jeske O."/>
            <person name="Meyerdierks A."/>
            <person name="Storesund J.E."/>
            <person name="Kallscheuer N."/>
            <person name="Luecker S."/>
            <person name="Lage O.M."/>
            <person name="Pohl T."/>
            <person name="Merkel B.J."/>
            <person name="Hornburger P."/>
            <person name="Mueller R.-W."/>
            <person name="Bruemmer F."/>
            <person name="Labrenz M."/>
            <person name="Spormann A.M."/>
            <person name="Op den Camp H."/>
            <person name="Overmann J."/>
            <person name="Amann R."/>
            <person name="Jetten M.S.M."/>
            <person name="Mascher T."/>
            <person name="Medema M.H."/>
            <person name="Devos D.P."/>
            <person name="Kaster A.-K."/>
            <person name="Ovreas L."/>
            <person name="Rohde M."/>
            <person name="Galperin M.Y."/>
            <person name="Jogler C."/>
        </authorList>
    </citation>
    <scope>NUCLEOTIDE SEQUENCE [LARGE SCALE GENOMIC DNA]</scope>
    <source>
        <strain evidence="2 3">V22</strain>
    </source>
</reference>
<evidence type="ECO:0000256" key="1">
    <source>
        <dbReference type="SAM" id="Phobius"/>
    </source>
</evidence>
<evidence type="ECO:0000313" key="3">
    <source>
        <dbReference type="Proteomes" id="UP000319976"/>
    </source>
</evidence>
<dbReference type="KEGG" id="chya:V22_33410"/>
<dbReference type="OrthoDB" id="215409at2"/>
<evidence type="ECO:0000313" key="2">
    <source>
        <dbReference type="EMBL" id="QDT66077.1"/>
    </source>
</evidence>
<accession>A0A517TCH5</accession>
<keyword evidence="3" id="KW-1185">Reference proteome</keyword>
<protein>
    <submittedName>
        <fullName evidence="2">Uncharacterized protein</fullName>
    </submittedName>
</protein>
<dbReference type="RefSeq" id="WP_145264886.1">
    <property type="nucleotide sequence ID" value="NZ_CP036316.1"/>
</dbReference>
<dbReference type="EMBL" id="CP036316">
    <property type="protein sequence ID" value="QDT66077.1"/>
    <property type="molecule type" value="Genomic_DNA"/>
</dbReference>
<proteinExistence type="predicted"/>